<proteinExistence type="predicted"/>
<gene>
    <name evidence="1" type="ORF">HNP24_003998</name>
</gene>
<dbReference type="EMBL" id="JACHKS010000003">
    <property type="protein sequence ID" value="MBB6332995.1"/>
    <property type="molecule type" value="Genomic_DNA"/>
</dbReference>
<evidence type="ECO:0000313" key="2">
    <source>
        <dbReference type="Proteomes" id="UP000587367"/>
    </source>
</evidence>
<name>A0ABR6Q4V4_9FLAO</name>
<organism evidence="1 2">
    <name type="scientific">Chryseobacterium sediminis</name>
    <dbReference type="NCBI Taxonomy" id="1679494"/>
    <lineage>
        <taxon>Bacteria</taxon>
        <taxon>Pseudomonadati</taxon>
        <taxon>Bacteroidota</taxon>
        <taxon>Flavobacteriia</taxon>
        <taxon>Flavobacteriales</taxon>
        <taxon>Weeksellaceae</taxon>
        <taxon>Chryseobacterium group</taxon>
        <taxon>Chryseobacterium</taxon>
    </lineage>
</organism>
<dbReference type="Proteomes" id="UP000587367">
    <property type="component" value="Unassembled WGS sequence"/>
</dbReference>
<reference evidence="1 2" key="1">
    <citation type="submission" date="2020-08" db="EMBL/GenBank/DDBJ databases">
        <title>Functional genomics of gut bacteria from endangered species of beetles.</title>
        <authorList>
            <person name="Carlos-Shanley C."/>
        </authorList>
    </citation>
    <scope>NUCLEOTIDE SEQUENCE [LARGE SCALE GENOMIC DNA]</scope>
    <source>
        <strain evidence="1 2">S00068</strain>
    </source>
</reference>
<accession>A0ABR6Q4V4</accession>
<keyword evidence="2" id="KW-1185">Reference proteome</keyword>
<evidence type="ECO:0000313" key="1">
    <source>
        <dbReference type="EMBL" id="MBB6332995.1"/>
    </source>
</evidence>
<sequence length="193" mass="22344">MKDKIKTVISKYSSRILDCENIFVVDFKNINGGEIECFCDKPEVDAVYINNPSNIESCFILFDDNCLEISTGVCSKQCECIAFPTENHPKSWILCIETKYSHSHENAFREENNYPYIMIEKIKETVAYFRKRGVIEEKKQVTGIVSFPKLIEDFSESFKPKGESIEDILIEHNILIRPTNNLKIKGVKRIVFE</sequence>
<protein>
    <submittedName>
        <fullName evidence="1">Uncharacterized protein</fullName>
    </submittedName>
</protein>
<comment type="caution">
    <text evidence="1">The sequence shown here is derived from an EMBL/GenBank/DDBJ whole genome shotgun (WGS) entry which is preliminary data.</text>
</comment>
<dbReference type="RefSeq" id="WP_184559659.1">
    <property type="nucleotide sequence ID" value="NZ_JACHKS010000003.1"/>
</dbReference>